<dbReference type="InterPro" id="IPR051460">
    <property type="entry name" value="HdrC_iron-sulfur_subunit"/>
</dbReference>
<name>A8ZYB3_DESOH</name>
<dbReference type="RefSeq" id="WP_012174737.1">
    <property type="nucleotide sequence ID" value="NC_009943.1"/>
</dbReference>
<dbReference type="PANTHER" id="PTHR43255:SF1">
    <property type="entry name" value="IRON-SULFUR-BINDING OXIDOREDUCTASE FADF-RELATED"/>
    <property type="match status" value="1"/>
</dbReference>
<evidence type="ECO:0000313" key="8">
    <source>
        <dbReference type="Proteomes" id="UP000008561"/>
    </source>
</evidence>
<evidence type="ECO:0000313" key="7">
    <source>
        <dbReference type="EMBL" id="ABW67120.1"/>
    </source>
</evidence>
<evidence type="ECO:0000256" key="5">
    <source>
        <dbReference type="ARBA" id="ARBA00023014"/>
    </source>
</evidence>
<proteinExistence type="predicted"/>
<dbReference type="GO" id="GO:0051539">
    <property type="term" value="F:4 iron, 4 sulfur cluster binding"/>
    <property type="evidence" value="ECO:0007669"/>
    <property type="project" value="UniProtKB-KW"/>
</dbReference>
<accession>A8ZYB3</accession>
<organism evidence="7 8">
    <name type="scientific">Desulfosudis oleivorans (strain DSM 6200 / JCM 39069 / Hxd3)</name>
    <name type="common">Desulfococcus oleovorans</name>
    <dbReference type="NCBI Taxonomy" id="96561"/>
    <lineage>
        <taxon>Bacteria</taxon>
        <taxon>Pseudomonadati</taxon>
        <taxon>Thermodesulfobacteriota</taxon>
        <taxon>Desulfobacteria</taxon>
        <taxon>Desulfobacterales</taxon>
        <taxon>Desulfosudaceae</taxon>
        <taxon>Desulfosudis</taxon>
    </lineage>
</organism>
<keyword evidence="4" id="KW-0408">Iron</keyword>
<dbReference type="EMBL" id="CP000859">
    <property type="protein sequence ID" value="ABW67120.1"/>
    <property type="molecule type" value="Genomic_DNA"/>
</dbReference>
<evidence type="ECO:0000256" key="2">
    <source>
        <dbReference type="ARBA" id="ARBA00022723"/>
    </source>
</evidence>
<evidence type="ECO:0000256" key="4">
    <source>
        <dbReference type="ARBA" id="ARBA00023004"/>
    </source>
</evidence>
<keyword evidence="3" id="KW-0560">Oxidoreductase</keyword>
<protein>
    <recommendedName>
        <fullName evidence="6">4Fe-4S ferredoxin-type domain-containing protein</fullName>
    </recommendedName>
</protein>
<dbReference type="PROSITE" id="PS51379">
    <property type="entry name" value="4FE4S_FER_2"/>
    <property type="match status" value="1"/>
</dbReference>
<evidence type="ECO:0000259" key="6">
    <source>
        <dbReference type="PROSITE" id="PS51379"/>
    </source>
</evidence>
<dbReference type="PANTHER" id="PTHR43255">
    <property type="entry name" value="IRON-SULFUR-BINDING OXIDOREDUCTASE FADF-RELATED-RELATED"/>
    <property type="match status" value="1"/>
</dbReference>
<dbReference type="Pfam" id="PF13534">
    <property type="entry name" value="Fer4_17"/>
    <property type="match status" value="1"/>
</dbReference>
<evidence type="ECO:0000256" key="1">
    <source>
        <dbReference type="ARBA" id="ARBA00022485"/>
    </source>
</evidence>
<evidence type="ECO:0000256" key="3">
    <source>
        <dbReference type="ARBA" id="ARBA00023002"/>
    </source>
</evidence>
<dbReference type="InterPro" id="IPR017896">
    <property type="entry name" value="4Fe4S_Fe-S-bd"/>
</dbReference>
<dbReference type="PROSITE" id="PS00198">
    <property type="entry name" value="4FE4S_FER_1"/>
    <property type="match status" value="1"/>
</dbReference>
<dbReference type="AlphaFoldDB" id="A8ZYB3"/>
<sequence>MTAFIRGFLADNCNQCGKCLAGCHYGDFTATQARVVMQKITAGPQWVPELAGCIRCGKCDYRCPDDARPGSLMRECFEYRRRADGGIPSSMAYAINGMAAEGWSANFFRDVYKGLGAADKKILNDWAAPKKSKDLLFVGCTDRMMPAAVESSKVLRNAAKFGGPDDCCGVWAIQAGLLEEGFRIGERLINRLKENRFDRLIVGCGHCQKVLTRILPETFGLTVPFPIISIYEYFLERIETGSARVTRPLKTDAAISDPCFGYENGAAYLEVVRRLAAAIGLSVSELPHNREDALCCGYGGLFNDGRIARVVTTAAVKRRDLAAAGKKHVVSYCPGCHLLVHYFQPGYKSHYLLEDVLSALGDPVAAPFSIFYRRLARPRMAWNLLKVSPSALRLSNISSPSCEIHPDARHD</sequence>
<keyword evidence="8" id="KW-1185">Reference proteome</keyword>
<dbReference type="SUPFAM" id="SSF54862">
    <property type="entry name" value="4Fe-4S ferredoxins"/>
    <property type="match status" value="1"/>
</dbReference>
<dbReference type="Gene3D" id="3.30.70.20">
    <property type="match status" value="1"/>
</dbReference>
<dbReference type="STRING" id="96561.Dole_1316"/>
<keyword evidence="5" id="KW-0411">Iron-sulfur</keyword>
<dbReference type="Proteomes" id="UP000008561">
    <property type="component" value="Chromosome"/>
</dbReference>
<dbReference type="GO" id="GO:0005886">
    <property type="term" value="C:plasma membrane"/>
    <property type="evidence" value="ECO:0007669"/>
    <property type="project" value="TreeGrafter"/>
</dbReference>
<dbReference type="Pfam" id="PF02754">
    <property type="entry name" value="CCG"/>
    <property type="match status" value="2"/>
</dbReference>
<dbReference type="GO" id="GO:0016491">
    <property type="term" value="F:oxidoreductase activity"/>
    <property type="evidence" value="ECO:0007669"/>
    <property type="project" value="UniProtKB-KW"/>
</dbReference>
<dbReference type="InterPro" id="IPR017900">
    <property type="entry name" value="4Fe4S_Fe_S_CS"/>
</dbReference>
<dbReference type="eggNOG" id="COG0247">
    <property type="taxonomic scope" value="Bacteria"/>
</dbReference>
<gene>
    <name evidence="7" type="ordered locus">Dole_1316</name>
</gene>
<keyword evidence="2" id="KW-0479">Metal-binding</keyword>
<dbReference type="OrthoDB" id="9774536at2"/>
<keyword evidence="1" id="KW-0004">4Fe-4S</keyword>
<dbReference type="HOGENOM" id="CLU_653340_0_0_7"/>
<reference evidence="7 8" key="1">
    <citation type="submission" date="2007-10" db="EMBL/GenBank/DDBJ databases">
        <title>Complete sequence of Desulfococcus oleovorans Hxd3.</title>
        <authorList>
            <consortium name="US DOE Joint Genome Institute"/>
            <person name="Copeland A."/>
            <person name="Lucas S."/>
            <person name="Lapidus A."/>
            <person name="Barry K."/>
            <person name="Glavina del Rio T."/>
            <person name="Dalin E."/>
            <person name="Tice H."/>
            <person name="Pitluck S."/>
            <person name="Kiss H."/>
            <person name="Brettin T."/>
            <person name="Bruce D."/>
            <person name="Detter J.C."/>
            <person name="Han C."/>
            <person name="Schmutz J."/>
            <person name="Larimer F."/>
            <person name="Land M."/>
            <person name="Hauser L."/>
            <person name="Kyrpides N."/>
            <person name="Kim E."/>
            <person name="Wawrik B."/>
            <person name="Richardson P."/>
        </authorList>
    </citation>
    <scope>NUCLEOTIDE SEQUENCE [LARGE SCALE GENOMIC DNA]</scope>
    <source>
        <strain evidence="8">DSM 6200 / JCM 39069 / Hxd3</strain>
    </source>
</reference>
<feature type="domain" description="4Fe-4S ferredoxin-type" evidence="6">
    <location>
        <begin position="42"/>
        <end position="67"/>
    </location>
</feature>
<dbReference type="GO" id="GO:0046872">
    <property type="term" value="F:metal ion binding"/>
    <property type="evidence" value="ECO:0007669"/>
    <property type="project" value="UniProtKB-KW"/>
</dbReference>
<dbReference type="InterPro" id="IPR004017">
    <property type="entry name" value="Cys_rich_dom"/>
</dbReference>
<dbReference type="KEGG" id="dol:Dole_1316"/>